<keyword evidence="2" id="KW-1185">Reference proteome</keyword>
<dbReference type="Gene3D" id="1.20.1310.10">
    <property type="entry name" value="Cullin Repeats"/>
    <property type="match status" value="1"/>
</dbReference>
<sequence>MPSTRDSKEPGSVHATIESWLEKVHVDQHIDIGVLRESVRSLCLAIEAILDDQSSSKNYQTLYGSCYFVCIHTSRIFLFHLIKKLIETHLNKFTEKLSVELNGSGAIFLNEIANFWREFRMSVDILNNATLFLSEKSNKKSGICSTKMCARQLLASNLVESPKFESKFEKSLIKLISKVTSFSNPYLNTLTVLSQMLCDVSDQKYRKIFITCTYHVFRSNFELFLMSLKEQNYFLESVLKIDEFIYKTDHVFYRYVTPESFDLIRSSAIQILIDKQFDILKELPKHDVLFLIKNKRFEDLLFLCNFFGQNKTLFDRYFQHFHSKMLEYITFCNSTNAKKINVIIPIPEYLEIIFDFIHFVNHIFKYCFKSKPQIKDNFKKYPKLFVRSHIYFDHYLLQIINDWLMSSESAVLWSISQESQENVDRFSFFIKMRNVTNTFLDRYEEMLLKRLLYDCFSPSKEHRIFKILLKHFGPSQMSVVTQILEDSSQIQLINENYAKFASRFVGSCYFYQHFFVILSCFITSKCQPLFPLWLF</sequence>
<proteinExistence type="predicted"/>
<evidence type="ECO:0008006" key="3">
    <source>
        <dbReference type="Google" id="ProtNLM"/>
    </source>
</evidence>
<evidence type="ECO:0000313" key="2">
    <source>
        <dbReference type="Proteomes" id="UP000031668"/>
    </source>
</evidence>
<dbReference type="InterPro" id="IPR016159">
    <property type="entry name" value="Cullin_repeat-like_dom_sf"/>
</dbReference>
<dbReference type="InterPro" id="IPR045093">
    <property type="entry name" value="Cullin"/>
</dbReference>
<dbReference type="EMBL" id="JWZT01004662">
    <property type="protein sequence ID" value="KII63502.1"/>
    <property type="molecule type" value="Genomic_DNA"/>
</dbReference>
<reference evidence="1 2" key="1">
    <citation type="journal article" date="2014" name="Genome Biol. Evol.">
        <title>The genome of the myxosporean Thelohanellus kitauei shows adaptations to nutrient acquisition within its fish host.</title>
        <authorList>
            <person name="Yang Y."/>
            <person name="Xiong J."/>
            <person name="Zhou Z."/>
            <person name="Huo F."/>
            <person name="Miao W."/>
            <person name="Ran C."/>
            <person name="Liu Y."/>
            <person name="Zhang J."/>
            <person name="Feng J."/>
            <person name="Wang M."/>
            <person name="Wang M."/>
            <person name="Wang L."/>
            <person name="Yao B."/>
        </authorList>
    </citation>
    <scope>NUCLEOTIDE SEQUENCE [LARGE SCALE GENOMIC DNA]</scope>
    <source>
        <strain evidence="1">Wuqing</strain>
    </source>
</reference>
<dbReference type="PANTHER" id="PTHR11932">
    <property type="entry name" value="CULLIN"/>
    <property type="match status" value="1"/>
</dbReference>
<dbReference type="Proteomes" id="UP000031668">
    <property type="component" value="Unassembled WGS sequence"/>
</dbReference>
<dbReference type="SUPFAM" id="SSF75632">
    <property type="entry name" value="Cullin homology domain"/>
    <property type="match status" value="1"/>
</dbReference>
<dbReference type="InterPro" id="IPR036317">
    <property type="entry name" value="Cullin_homology_sf"/>
</dbReference>
<dbReference type="SUPFAM" id="SSF74788">
    <property type="entry name" value="Cullin repeat-like"/>
    <property type="match status" value="1"/>
</dbReference>
<organism evidence="1 2">
    <name type="scientific">Thelohanellus kitauei</name>
    <name type="common">Myxosporean</name>
    <dbReference type="NCBI Taxonomy" id="669202"/>
    <lineage>
        <taxon>Eukaryota</taxon>
        <taxon>Metazoa</taxon>
        <taxon>Cnidaria</taxon>
        <taxon>Myxozoa</taxon>
        <taxon>Myxosporea</taxon>
        <taxon>Bivalvulida</taxon>
        <taxon>Platysporina</taxon>
        <taxon>Myxobolidae</taxon>
        <taxon>Thelohanellus</taxon>
    </lineage>
</organism>
<name>A0A0C2J355_THEKT</name>
<gene>
    <name evidence="1" type="ORF">RF11_01455</name>
</gene>
<evidence type="ECO:0000313" key="1">
    <source>
        <dbReference type="EMBL" id="KII63502.1"/>
    </source>
</evidence>
<protein>
    <recommendedName>
        <fullName evidence="3">Cullin family profile domain-containing protein</fullName>
    </recommendedName>
</protein>
<comment type="caution">
    <text evidence="1">The sequence shown here is derived from an EMBL/GenBank/DDBJ whole genome shotgun (WGS) entry which is preliminary data.</text>
</comment>
<dbReference type="AlphaFoldDB" id="A0A0C2J355"/>
<accession>A0A0C2J355</accession>